<dbReference type="Pfam" id="PF00892">
    <property type="entry name" value="EamA"/>
    <property type="match status" value="1"/>
</dbReference>
<feature type="transmembrane region" description="Helical" evidence="6">
    <location>
        <begin position="45"/>
        <end position="65"/>
    </location>
</feature>
<feature type="transmembrane region" description="Helical" evidence="6">
    <location>
        <begin position="12"/>
        <end position="33"/>
    </location>
</feature>
<keyword evidence="4 6" id="KW-1133">Transmembrane helix</keyword>
<comment type="subcellular location">
    <subcellularLocation>
        <location evidence="1 6">Membrane</location>
        <topology evidence="1 6">Multi-pass membrane protein</topology>
    </subcellularLocation>
</comment>
<dbReference type="AlphaFoldDB" id="A0A9Q1L0T9"/>
<comment type="similarity">
    <text evidence="2 6">Belongs to the drug/metabolite transporter (DMT) superfamily. Plant drug/metabolite exporter (P-DME) (TC 2.A.7.4) family.</text>
</comment>
<dbReference type="EMBL" id="JAKOGI010000001">
    <property type="protein sequence ID" value="KAJ8453244.1"/>
    <property type="molecule type" value="Genomic_DNA"/>
</dbReference>
<dbReference type="PANTHER" id="PTHR31218">
    <property type="entry name" value="WAT1-RELATED PROTEIN"/>
    <property type="match status" value="1"/>
</dbReference>
<dbReference type="Proteomes" id="UP001153076">
    <property type="component" value="Unassembled WGS sequence"/>
</dbReference>
<evidence type="ECO:0000256" key="3">
    <source>
        <dbReference type="ARBA" id="ARBA00022692"/>
    </source>
</evidence>
<evidence type="ECO:0000313" key="10">
    <source>
        <dbReference type="Proteomes" id="UP001153076"/>
    </source>
</evidence>
<evidence type="ECO:0000256" key="2">
    <source>
        <dbReference type="ARBA" id="ARBA00007635"/>
    </source>
</evidence>
<reference evidence="9" key="1">
    <citation type="submission" date="2022-04" db="EMBL/GenBank/DDBJ databases">
        <title>Carnegiea gigantea Genome sequencing and assembly v2.</title>
        <authorList>
            <person name="Copetti D."/>
            <person name="Sanderson M.J."/>
            <person name="Burquez A."/>
            <person name="Wojciechowski M.F."/>
        </authorList>
    </citation>
    <scope>NUCLEOTIDE SEQUENCE</scope>
    <source>
        <strain evidence="9">SGP5-SGP5p</strain>
        <tissue evidence="9">Aerial part</tissue>
    </source>
</reference>
<feature type="region of interest" description="Disordered" evidence="7">
    <location>
        <begin position="347"/>
        <end position="388"/>
    </location>
</feature>
<evidence type="ECO:0000256" key="7">
    <source>
        <dbReference type="SAM" id="MobiDB-lite"/>
    </source>
</evidence>
<feature type="transmembrane region" description="Helical" evidence="6">
    <location>
        <begin position="297"/>
        <end position="316"/>
    </location>
</feature>
<dbReference type="OrthoDB" id="1728340at2759"/>
<organism evidence="9 10">
    <name type="scientific">Carnegiea gigantea</name>
    <dbReference type="NCBI Taxonomy" id="171969"/>
    <lineage>
        <taxon>Eukaryota</taxon>
        <taxon>Viridiplantae</taxon>
        <taxon>Streptophyta</taxon>
        <taxon>Embryophyta</taxon>
        <taxon>Tracheophyta</taxon>
        <taxon>Spermatophyta</taxon>
        <taxon>Magnoliopsida</taxon>
        <taxon>eudicotyledons</taxon>
        <taxon>Gunneridae</taxon>
        <taxon>Pentapetalae</taxon>
        <taxon>Caryophyllales</taxon>
        <taxon>Cactineae</taxon>
        <taxon>Cactaceae</taxon>
        <taxon>Cactoideae</taxon>
        <taxon>Echinocereeae</taxon>
        <taxon>Carnegiea</taxon>
    </lineage>
</organism>
<keyword evidence="3 6" id="KW-0812">Transmembrane</keyword>
<feature type="transmembrane region" description="Helical" evidence="6">
    <location>
        <begin position="108"/>
        <end position="128"/>
    </location>
</feature>
<evidence type="ECO:0000259" key="8">
    <source>
        <dbReference type="Pfam" id="PF00892"/>
    </source>
</evidence>
<keyword evidence="10" id="KW-1185">Reference proteome</keyword>
<evidence type="ECO:0000256" key="4">
    <source>
        <dbReference type="ARBA" id="ARBA00022989"/>
    </source>
</evidence>
<evidence type="ECO:0000256" key="1">
    <source>
        <dbReference type="ARBA" id="ARBA00004141"/>
    </source>
</evidence>
<feature type="transmembrane region" description="Helical" evidence="6">
    <location>
        <begin position="220"/>
        <end position="240"/>
    </location>
</feature>
<evidence type="ECO:0000256" key="6">
    <source>
        <dbReference type="RuleBase" id="RU363077"/>
    </source>
</evidence>
<feature type="domain" description="EamA" evidence="8">
    <location>
        <begin position="17"/>
        <end position="155"/>
    </location>
</feature>
<evidence type="ECO:0000313" key="9">
    <source>
        <dbReference type="EMBL" id="KAJ8453244.1"/>
    </source>
</evidence>
<dbReference type="InterPro" id="IPR037185">
    <property type="entry name" value="EmrE-like"/>
</dbReference>
<keyword evidence="5 6" id="KW-0472">Membrane</keyword>
<dbReference type="InterPro" id="IPR030184">
    <property type="entry name" value="WAT1-related"/>
</dbReference>
<protein>
    <recommendedName>
        <fullName evidence="6">WAT1-related protein</fullName>
    </recommendedName>
</protein>
<feature type="transmembrane region" description="Helical" evidence="6">
    <location>
        <begin position="188"/>
        <end position="208"/>
    </location>
</feature>
<evidence type="ECO:0000256" key="5">
    <source>
        <dbReference type="ARBA" id="ARBA00023136"/>
    </source>
</evidence>
<feature type="transmembrane region" description="Helical" evidence="6">
    <location>
        <begin position="77"/>
        <end position="96"/>
    </location>
</feature>
<sequence>MVNHRIWNVMEGLKPVAVMVIVQIGFAGINVLYKLAANHAMNLRVLVAFRFLFAAAFISPIAFFLERKSRPKLTWTVLGQAFLCGLFGGSLSQNLYLESLALTSATFASAMANLVPAVTFILAVSFRLERLALKTMSGKAKVVGTLIGIAGAMVLTFVKGTEIKLWSTHFHLLKHGQDDQNHTNNRHAQVLGALLSVASCFSYAAWLIVQAKMTKNYPCYYSSTALMSLMGTLQSVVFALCVERDWAQWKLGWNIRLLTVAYSVSSSYYRCVSTLVQSGTGRVFDTGRKTLLGKMNVLSVVGTILIMIGLYGVLWGKGKEIQKMSKLMPSMSHSDRDEVIEMITVNDKESKSSKANAMVNDSSTSPSGNMAKEDINGSDLHNNNNDAV</sequence>
<feature type="compositionally biased region" description="Polar residues" evidence="7">
    <location>
        <begin position="353"/>
        <end position="368"/>
    </location>
</feature>
<accession>A0A9Q1L0T9</accession>
<dbReference type="GO" id="GO:0016020">
    <property type="term" value="C:membrane"/>
    <property type="evidence" value="ECO:0007669"/>
    <property type="project" value="UniProtKB-SubCell"/>
</dbReference>
<proteinExistence type="inferred from homology"/>
<comment type="caution">
    <text evidence="9">The sequence shown here is derived from an EMBL/GenBank/DDBJ whole genome shotgun (WGS) entry which is preliminary data.</text>
</comment>
<gene>
    <name evidence="9" type="ORF">Cgig2_008128</name>
</gene>
<dbReference type="SUPFAM" id="SSF103481">
    <property type="entry name" value="Multidrug resistance efflux transporter EmrE"/>
    <property type="match status" value="1"/>
</dbReference>
<dbReference type="InterPro" id="IPR000620">
    <property type="entry name" value="EamA_dom"/>
</dbReference>
<name>A0A9Q1L0T9_9CARY</name>
<feature type="transmembrane region" description="Helical" evidence="6">
    <location>
        <begin position="140"/>
        <end position="158"/>
    </location>
</feature>
<dbReference type="GO" id="GO:0022857">
    <property type="term" value="F:transmembrane transporter activity"/>
    <property type="evidence" value="ECO:0007669"/>
    <property type="project" value="InterPro"/>
</dbReference>
<feature type="compositionally biased region" description="Polar residues" evidence="7">
    <location>
        <begin position="379"/>
        <end position="388"/>
    </location>
</feature>